<protein>
    <recommendedName>
        <fullName evidence="6">Mce-associated membrane protein</fullName>
    </recommendedName>
</protein>
<organism evidence="4 5">
    <name type="scientific">Nocardioides aquiterrae</name>
    <dbReference type="NCBI Taxonomy" id="203799"/>
    <lineage>
        <taxon>Bacteria</taxon>
        <taxon>Bacillati</taxon>
        <taxon>Actinomycetota</taxon>
        <taxon>Actinomycetes</taxon>
        <taxon>Propionibacteriales</taxon>
        <taxon>Nocardioidaceae</taxon>
        <taxon>Nocardioides</taxon>
    </lineage>
</organism>
<evidence type="ECO:0008006" key="6">
    <source>
        <dbReference type="Google" id="ProtNLM"/>
    </source>
</evidence>
<proteinExistence type="predicted"/>
<reference evidence="5" key="1">
    <citation type="journal article" date="2019" name="Int. J. Syst. Evol. Microbiol.">
        <title>The Global Catalogue of Microorganisms (GCM) 10K type strain sequencing project: providing services to taxonomists for standard genome sequencing and annotation.</title>
        <authorList>
            <consortium name="The Broad Institute Genomics Platform"/>
            <consortium name="The Broad Institute Genome Sequencing Center for Infectious Disease"/>
            <person name="Wu L."/>
            <person name="Ma J."/>
        </authorList>
    </citation>
    <scope>NUCLEOTIDE SEQUENCE [LARGE SCALE GENOMIC DNA]</scope>
    <source>
        <strain evidence="5">JCM 11813</strain>
    </source>
</reference>
<keyword evidence="2 3" id="KW-0472">Membrane</keyword>
<keyword evidence="3" id="KW-0812">Transmembrane</keyword>
<feature type="transmembrane region" description="Helical" evidence="3">
    <location>
        <begin position="12"/>
        <end position="33"/>
    </location>
</feature>
<evidence type="ECO:0000313" key="5">
    <source>
        <dbReference type="Proteomes" id="UP001499979"/>
    </source>
</evidence>
<keyword evidence="3" id="KW-1133">Transmembrane helix</keyword>
<dbReference type="PANTHER" id="PTHR37042:SF4">
    <property type="entry name" value="OUTER MEMBRANE PROTEIN RV1973"/>
    <property type="match status" value="1"/>
</dbReference>
<comment type="subcellular location">
    <subcellularLocation>
        <location evidence="1">Membrane</location>
    </subcellularLocation>
</comment>
<evidence type="ECO:0000256" key="2">
    <source>
        <dbReference type="ARBA" id="ARBA00023136"/>
    </source>
</evidence>
<gene>
    <name evidence="4" type="ORF">GCM10009606_27890</name>
</gene>
<sequence length="171" mass="18573">MTAGGTRVRLDIGLFVLALLLACACVFGGVLVVQQHRDDQRVAAEQERYGEVLAAARTEVTAFINIDYRNAQDSIDAVAAGATGDFRKQYDTSTDSVVKVLEREQSVMDGQVLWAGVVDVDADSATVLAATTGTVANRSTDNQKVARYFRLKLDLQKVGDRWLTSNLEFVG</sequence>
<dbReference type="EMBL" id="BAAAJE010000014">
    <property type="protein sequence ID" value="GAA1147481.1"/>
    <property type="molecule type" value="Genomic_DNA"/>
</dbReference>
<accession>A0ABP4EYN7</accession>
<dbReference type="Proteomes" id="UP001499979">
    <property type="component" value="Unassembled WGS sequence"/>
</dbReference>
<evidence type="ECO:0000256" key="1">
    <source>
        <dbReference type="ARBA" id="ARBA00004370"/>
    </source>
</evidence>
<dbReference type="PANTHER" id="PTHR37042">
    <property type="entry name" value="OUTER MEMBRANE PROTEIN RV1973"/>
    <property type="match status" value="1"/>
</dbReference>
<evidence type="ECO:0000256" key="3">
    <source>
        <dbReference type="SAM" id="Phobius"/>
    </source>
</evidence>
<keyword evidence="5" id="KW-1185">Reference proteome</keyword>
<comment type="caution">
    <text evidence="4">The sequence shown here is derived from an EMBL/GenBank/DDBJ whole genome shotgun (WGS) entry which is preliminary data.</text>
</comment>
<dbReference type="PROSITE" id="PS51257">
    <property type="entry name" value="PROKAR_LIPOPROTEIN"/>
    <property type="match status" value="1"/>
</dbReference>
<evidence type="ECO:0000313" key="4">
    <source>
        <dbReference type="EMBL" id="GAA1147481.1"/>
    </source>
</evidence>
<name>A0ABP4EYN7_9ACTN</name>